<evidence type="ECO:0000259" key="1">
    <source>
        <dbReference type="Pfam" id="PF03235"/>
    </source>
</evidence>
<evidence type="ECO:0000313" key="3">
    <source>
        <dbReference type="EMBL" id="RRD78340.1"/>
    </source>
</evidence>
<dbReference type="AlphaFoldDB" id="A0A3P1Z879"/>
<dbReference type="PANTHER" id="PTHR35149:SF2">
    <property type="entry name" value="DUF262 DOMAIN-CONTAINING PROTEIN"/>
    <property type="match status" value="1"/>
</dbReference>
<accession>A0A3P1Z879</accession>
<dbReference type="Pfam" id="PF03235">
    <property type="entry name" value="GmrSD_N"/>
    <property type="match status" value="1"/>
</dbReference>
<dbReference type="PANTHER" id="PTHR35149">
    <property type="entry name" value="SLL5132 PROTEIN"/>
    <property type="match status" value="1"/>
</dbReference>
<gene>
    <name evidence="3" type="ORF">EII41_02690</name>
</gene>
<evidence type="ECO:0000313" key="4">
    <source>
        <dbReference type="Proteomes" id="UP000279860"/>
    </source>
</evidence>
<evidence type="ECO:0000259" key="2">
    <source>
        <dbReference type="Pfam" id="PF07510"/>
    </source>
</evidence>
<dbReference type="Proteomes" id="UP000279860">
    <property type="component" value="Unassembled WGS sequence"/>
</dbReference>
<organism evidence="3 4">
    <name type="scientific">Tannerella forsythia</name>
    <name type="common">Bacteroides forsythus</name>
    <dbReference type="NCBI Taxonomy" id="28112"/>
    <lineage>
        <taxon>Bacteria</taxon>
        <taxon>Pseudomonadati</taxon>
        <taxon>Bacteroidota</taxon>
        <taxon>Bacteroidia</taxon>
        <taxon>Bacteroidales</taxon>
        <taxon>Tannerellaceae</taxon>
        <taxon>Tannerella</taxon>
    </lineage>
</organism>
<sequence length="736" mass="85987">MTISSIAMQGLIGKIPTAMPVGTCVTTCKLCSHHFANRTSMRFTVSLHKTHNIITDKMAELQVSRKNIASLLSMSDSTNKDRLYVIPEYQRPYRWGENECDTLWTDIKNFFNEKRKNEDAPKEYFIGTIVTYTDEANKNEINIIDGQQRMTSLMLLLRAFYLKLEKMKEEWPNDEDIEGLMQQIEPCIWKVDKMSRKVKDRTLLKIDSRVALDKDNEDFKNILCTGEKRDSKSAYAKNYTYFFNQCEKFAAENTMMWKELCLTILNDCIVFPIECEDLNSALTIFSTLNNRGLPLSDSDIFKAELYKKLRTPEEKSAFTDEWKNLEELVEDSGLTINDMFRFYMHVIRARDNITDNEKGLRKFYAGDNYKYDELHKDNFFEDIKDLARFWVNTYDNVGEFDEGNEYYTLEAIKYIHCLVNFPNDYWRCVVSVFYIKHRGEDNFKTRIEKFMRGLLSYMLVQFIIKPQVNAVKPPTYKFCIDIYHNGDTVFQNIMPIDFNSLIERASRTRSKVVKSIILLAAYLYDVESKLFTGKLEIEHILPKRWKQANYAGWTREAAEEHLESIGNKIPFEKHPNIRAGNGYFGEKKRYYIVSHVKEVQDLATNHLKHDWLPEDIEHRRDEVCNRLMAFFSQNLVSSVTEVEQEERMLYGKKGKESITLDKVIGNGITRYRLTVVRNIPNPTAMQALSGTIPVTTTTQEFADVMQAKNAIDFGFFASLQEEQNISVEFKTLLESE</sequence>
<comment type="caution">
    <text evidence="3">The sequence shown here is derived from an EMBL/GenBank/DDBJ whole genome shotgun (WGS) entry which is preliminary data.</text>
</comment>
<dbReference type="EMBL" id="RQYN01000005">
    <property type="protein sequence ID" value="RRD78340.1"/>
    <property type="molecule type" value="Genomic_DNA"/>
</dbReference>
<protein>
    <submittedName>
        <fullName evidence="3">DUF262 domain-containing protein</fullName>
    </submittedName>
</protein>
<dbReference type="Pfam" id="PF07510">
    <property type="entry name" value="GmrSD_C"/>
    <property type="match status" value="1"/>
</dbReference>
<feature type="domain" description="GmrSD restriction endonucleases C-terminal" evidence="2">
    <location>
        <begin position="504"/>
        <end position="622"/>
    </location>
</feature>
<name>A0A3P1Z879_TANFO</name>
<dbReference type="InterPro" id="IPR011089">
    <property type="entry name" value="GmrSD_C"/>
</dbReference>
<proteinExistence type="predicted"/>
<dbReference type="InterPro" id="IPR004919">
    <property type="entry name" value="GmrSD_N"/>
</dbReference>
<reference evidence="3 4" key="1">
    <citation type="submission" date="2018-11" db="EMBL/GenBank/DDBJ databases">
        <title>Genomes From Bacteria Associated with the Canine Oral Cavity: a Test Case for Automated Genome-Based Taxonomic Assignment.</title>
        <authorList>
            <person name="Coil D.A."/>
            <person name="Jospin G."/>
            <person name="Darling A.E."/>
            <person name="Wallis C."/>
            <person name="Davis I.J."/>
            <person name="Harris S."/>
            <person name="Eisen J.A."/>
            <person name="Holcombe L.J."/>
            <person name="O'Flynn C."/>
        </authorList>
    </citation>
    <scope>NUCLEOTIDE SEQUENCE [LARGE SCALE GENOMIC DNA]</scope>
    <source>
        <strain evidence="3 4">OH1426_COT-023</strain>
    </source>
</reference>
<feature type="domain" description="GmrSD restriction endonucleases N-terminal" evidence="1">
    <location>
        <begin position="78"/>
        <end position="305"/>
    </location>
</feature>